<accession>A0AAV5WEE6</accession>
<name>A0AAV5WEE6_9BILA</name>
<sequence>LTITIAIGFHANVDASEIKDQIMKADQIGKEVNAICMKVIPKKGVSNSNANCIYNDGKKNTNLPIGNVQCSFLFTPKIVPTGFKAGKAVTEINNSIKKLTDKFNYDSNTVCRSADEKSMYNLPPGGIRCTFVLSRHV</sequence>
<feature type="non-terminal residue" evidence="1">
    <location>
        <position position="1"/>
    </location>
</feature>
<proteinExistence type="predicted"/>
<reference evidence="1" key="1">
    <citation type="submission" date="2023-10" db="EMBL/GenBank/DDBJ databases">
        <title>Genome assembly of Pristionchus species.</title>
        <authorList>
            <person name="Yoshida K."/>
            <person name="Sommer R.J."/>
        </authorList>
    </citation>
    <scope>NUCLEOTIDE SEQUENCE</scope>
    <source>
        <strain evidence="1">RS5133</strain>
    </source>
</reference>
<dbReference type="Proteomes" id="UP001432322">
    <property type="component" value="Unassembled WGS sequence"/>
</dbReference>
<comment type="caution">
    <text evidence="1">The sequence shown here is derived from an EMBL/GenBank/DDBJ whole genome shotgun (WGS) entry which is preliminary data.</text>
</comment>
<evidence type="ECO:0000313" key="2">
    <source>
        <dbReference type="Proteomes" id="UP001432322"/>
    </source>
</evidence>
<dbReference type="AlphaFoldDB" id="A0AAV5WEE6"/>
<dbReference type="EMBL" id="BTSY01000005">
    <property type="protein sequence ID" value="GMT30646.1"/>
    <property type="molecule type" value="Genomic_DNA"/>
</dbReference>
<protein>
    <recommendedName>
        <fullName evidence="3">Ribosomal protein</fullName>
    </recommendedName>
</protein>
<gene>
    <name evidence="1" type="ORF">PFISCL1PPCAC_21943</name>
</gene>
<evidence type="ECO:0008006" key="3">
    <source>
        <dbReference type="Google" id="ProtNLM"/>
    </source>
</evidence>
<organism evidence="1 2">
    <name type="scientific">Pristionchus fissidentatus</name>
    <dbReference type="NCBI Taxonomy" id="1538716"/>
    <lineage>
        <taxon>Eukaryota</taxon>
        <taxon>Metazoa</taxon>
        <taxon>Ecdysozoa</taxon>
        <taxon>Nematoda</taxon>
        <taxon>Chromadorea</taxon>
        <taxon>Rhabditida</taxon>
        <taxon>Rhabditina</taxon>
        <taxon>Diplogasteromorpha</taxon>
        <taxon>Diplogasteroidea</taxon>
        <taxon>Neodiplogasteridae</taxon>
        <taxon>Pristionchus</taxon>
    </lineage>
</organism>
<evidence type="ECO:0000313" key="1">
    <source>
        <dbReference type="EMBL" id="GMT30646.1"/>
    </source>
</evidence>
<keyword evidence="2" id="KW-1185">Reference proteome</keyword>